<evidence type="ECO:0000256" key="4">
    <source>
        <dbReference type="RuleBase" id="RU004413"/>
    </source>
</evidence>
<dbReference type="AlphaFoldDB" id="A0A4S2N468"/>
<dbReference type="Proteomes" id="UP000298138">
    <property type="component" value="Unassembled WGS sequence"/>
</dbReference>
<evidence type="ECO:0000256" key="3">
    <source>
        <dbReference type="ARBA" id="ARBA00023274"/>
    </source>
</evidence>
<evidence type="ECO:0000256" key="2">
    <source>
        <dbReference type="ARBA" id="ARBA00022980"/>
    </source>
</evidence>
<dbReference type="OrthoDB" id="268521at2759"/>
<dbReference type="InterPro" id="IPR020798">
    <property type="entry name" value="Ribosomal_uL16_CS"/>
</dbReference>
<accession>A0A4S2N468</accession>
<dbReference type="Gene3D" id="3.90.1170.10">
    <property type="entry name" value="Ribosomal protein L10e/L16"/>
    <property type="match status" value="1"/>
</dbReference>
<dbReference type="NCBIfam" id="TIGR01164">
    <property type="entry name" value="rplP_bact"/>
    <property type="match status" value="1"/>
</dbReference>
<comment type="similarity">
    <text evidence="1 4">Belongs to the universal ribosomal protein uL16 family.</text>
</comment>
<dbReference type="PANTHER" id="PTHR12220">
    <property type="entry name" value="50S/60S RIBOSOMAL PROTEIN L16"/>
    <property type="match status" value="1"/>
</dbReference>
<dbReference type="InterPro" id="IPR016180">
    <property type="entry name" value="Ribosomal_uL16_dom"/>
</dbReference>
<evidence type="ECO:0000313" key="5">
    <source>
        <dbReference type="EMBL" id="TGZ84000.1"/>
    </source>
</evidence>
<evidence type="ECO:0000256" key="1">
    <source>
        <dbReference type="ARBA" id="ARBA00008931"/>
    </source>
</evidence>
<keyword evidence="3 4" id="KW-0687">Ribonucleoprotein</keyword>
<dbReference type="SUPFAM" id="SSF54686">
    <property type="entry name" value="Ribosomal protein L16p/L10e"/>
    <property type="match status" value="1"/>
</dbReference>
<dbReference type="PROSITE" id="PS00701">
    <property type="entry name" value="RIBOSOMAL_L16_2"/>
    <property type="match status" value="1"/>
</dbReference>
<keyword evidence="2 4" id="KW-0689">Ribosomal protein</keyword>
<organism evidence="5 6">
    <name type="scientific">Ascodesmis nigricans</name>
    <dbReference type="NCBI Taxonomy" id="341454"/>
    <lineage>
        <taxon>Eukaryota</taxon>
        <taxon>Fungi</taxon>
        <taxon>Dikarya</taxon>
        <taxon>Ascomycota</taxon>
        <taxon>Pezizomycotina</taxon>
        <taxon>Pezizomycetes</taxon>
        <taxon>Pezizales</taxon>
        <taxon>Ascodesmidaceae</taxon>
        <taxon>Ascodesmis</taxon>
    </lineage>
</organism>
<dbReference type="FunCoup" id="A0A4S2N468">
    <property type="interactions" value="260"/>
</dbReference>
<reference evidence="5 6" key="1">
    <citation type="submission" date="2019-04" db="EMBL/GenBank/DDBJ databases">
        <title>Comparative genomics and transcriptomics to analyze fruiting body development in filamentous ascomycetes.</title>
        <authorList>
            <consortium name="DOE Joint Genome Institute"/>
            <person name="Lutkenhaus R."/>
            <person name="Traeger S."/>
            <person name="Breuer J."/>
            <person name="Kuo A."/>
            <person name="Lipzen A."/>
            <person name="Pangilinan J."/>
            <person name="Dilworth D."/>
            <person name="Sandor L."/>
            <person name="Poggeler S."/>
            <person name="Barry K."/>
            <person name="Grigoriev I.V."/>
            <person name="Nowrousian M."/>
        </authorList>
    </citation>
    <scope>NUCLEOTIDE SEQUENCE [LARGE SCALE GENOMIC DNA]</scope>
    <source>
        <strain evidence="5 6">CBS 389.68</strain>
    </source>
</reference>
<dbReference type="GO" id="GO:0003735">
    <property type="term" value="F:structural constituent of ribosome"/>
    <property type="evidence" value="ECO:0007669"/>
    <property type="project" value="InterPro"/>
</dbReference>
<dbReference type="PRINTS" id="PR00060">
    <property type="entry name" value="RIBOSOMALL16"/>
</dbReference>
<sequence length="250" mass="27781">MQSLRPLLRAAVAPQNPQIGLLCNQLLRTNISSPPSQTRSFRTSSASQNWLLPKKGDFGSVHKGRPRVHIGGACRGTTVVWGDYGVRMVDYHRRLSALQLKNAEETIKRKLRGMKYRLYTRIAANIPVYQKGNEVRMGTGKGSLSFWASRVPVGRVIFELKGEVHEELVKDAFRVACNKMPGKYEFTKKGDPPILGITKLTPENIKKILGKKHTGITSPKFPTIAKELAGVDVGKTPLQVSPKSRVEKVL</sequence>
<proteinExistence type="inferred from homology"/>
<dbReference type="GO" id="GO:0019843">
    <property type="term" value="F:rRNA binding"/>
    <property type="evidence" value="ECO:0007669"/>
    <property type="project" value="InterPro"/>
</dbReference>
<dbReference type="EMBL" id="ML220113">
    <property type="protein sequence ID" value="TGZ84000.1"/>
    <property type="molecule type" value="Genomic_DNA"/>
</dbReference>
<dbReference type="InterPro" id="IPR000114">
    <property type="entry name" value="Ribosomal_uL16_bact-type"/>
</dbReference>
<name>A0A4S2N468_9PEZI</name>
<dbReference type="CDD" id="cd01433">
    <property type="entry name" value="Ribosomal_L16_L10e"/>
    <property type="match status" value="1"/>
</dbReference>
<dbReference type="GO" id="GO:0005762">
    <property type="term" value="C:mitochondrial large ribosomal subunit"/>
    <property type="evidence" value="ECO:0007669"/>
    <property type="project" value="TreeGrafter"/>
</dbReference>
<dbReference type="Pfam" id="PF00252">
    <property type="entry name" value="Ribosomal_L16"/>
    <property type="match status" value="1"/>
</dbReference>
<dbReference type="InterPro" id="IPR036920">
    <property type="entry name" value="Ribosomal_uL16_sf"/>
</dbReference>
<dbReference type="GO" id="GO:0032543">
    <property type="term" value="P:mitochondrial translation"/>
    <property type="evidence" value="ECO:0007669"/>
    <property type="project" value="TreeGrafter"/>
</dbReference>
<protein>
    <submittedName>
        <fullName evidence="5">Ribosomal protein L16</fullName>
    </submittedName>
</protein>
<gene>
    <name evidence="5" type="ORF">EX30DRAFT_338575</name>
</gene>
<dbReference type="PANTHER" id="PTHR12220:SF13">
    <property type="entry name" value="LARGE RIBOSOMAL SUBUNIT PROTEIN UL16M"/>
    <property type="match status" value="1"/>
</dbReference>
<dbReference type="STRING" id="341454.A0A4S2N468"/>
<dbReference type="InterPro" id="IPR047873">
    <property type="entry name" value="Ribosomal_uL16"/>
</dbReference>
<evidence type="ECO:0000313" key="6">
    <source>
        <dbReference type="Proteomes" id="UP000298138"/>
    </source>
</evidence>
<keyword evidence="6" id="KW-1185">Reference proteome</keyword>
<dbReference type="InParanoid" id="A0A4S2N468"/>